<dbReference type="PANTHER" id="PTHR10625:SF10">
    <property type="entry name" value="HISTONE DEACETYLASE HDAC1"/>
    <property type="match status" value="1"/>
</dbReference>
<dbReference type="AlphaFoldDB" id="A0A3N4VI37"/>
<dbReference type="InterPro" id="IPR037138">
    <property type="entry name" value="His_deacetylse_dom_sf"/>
</dbReference>
<evidence type="ECO:0000259" key="2">
    <source>
        <dbReference type="Pfam" id="PF00850"/>
    </source>
</evidence>
<dbReference type="PRINTS" id="PR01270">
    <property type="entry name" value="HDASUPER"/>
</dbReference>
<dbReference type="GO" id="GO:0040029">
    <property type="term" value="P:epigenetic regulation of gene expression"/>
    <property type="evidence" value="ECO:0007669"/>
    <property type="project" value="TreeGrafter"/>
</dbReference>
<organism evidence="3 4">
    <name type="scientific">Tibeticola sediminis</name>
    <dbReference type="NCBI Taxonomy" id="1917811"/>
    <lineage>
        <taxon>Bacteria</taxon>
        <taxon>Pseudomonadati</taxon>
        <taxon>Pseudomonadota</taxon>
        <taxon>Betaproteobacteria</taxon>
        <taxon>Burkholderiales</taxon>
        <taxon>Comamonadaceae</taxon>
        <taxon>Tibeticola</taxon>
    </lineage>
</organism>
<evidence type="ECO:0000313" key="3">
    <source>
        <dbReference type="EMBL" id="RPE72614.1"/>
    </source>
</evidence>
<comment type="caution">
    <text evidence="3">The sequence shown here is derived from an EMBL/GenBank/DDBJ whole genome shotgun (WGS) entry which is preliminary data.</text>
</comment>
<feature type="domain" description="Histone deacetylase" evidence="2">
    <location>
        <begin position="22"/>
        <end position="314"/>
    </location>
</feature>
<keyword evidence="4" id="KW-1185">Reference proteome</keyword>
<sequence length="318" mass="34690">MASKTGYFSHPACGLHEMGPAHPECPARLSAIEARLRATGVWDALEHREAPPASLADLELAHDRYYLAALRGFVDELKEQIEAGGPEHIHVDPDTAFNLHTWDAALRGSGAAITATDAVLAGELQNAFCAVRPPGHHAGRAQAMGFCFVNHIAVAARHALERGGLSRVAIIDFDVHHGNGTEDIVAGDDRILMASFYQHPFYPEGGSRSNAANLVNLPVPAHTRGMEIRELIELMWLPRLEAHRPQMIFISAGFDAHREDDLGQLGLVEADYAWITWRIRELARRHARGRIVSCLEGGYKLGALARSVEAHLGALMAP</sequence>
<dbReference type="GO" id="GO:0004407">
    <property type="term" value="F:histone deacetylase activity"/>
    <property type="evidence" value="ECO:0007669"/>
    <property type="project" value="TreeGrafter"/>
</dbReference>
<evidence type="ECO:0000313" key="4">
    <source>
        <dbReference type="Proteomes" id="UP000272193"/>
    </source>
</evidence>
<dbReference type="Gene3D" id="3.40.800.20">
    <property type="entry name" value="Histone deacetylase domain"/>
    <property type="match status" value="1"/>
</dbReference>
<name>A0A3N4VI37_9BURK</name>
<protein>
    <submittedName>
        <fullName evidence="3">Acetoin utilization deacetylase AcuC-like enzyme</fullName>
    </submittedName>
</protein>
<evidence type="ECO:0000256" key="1">
    <source>
        <dbReference type="ARBA" id="ARBA00005947"/>
    </source>
</evidence>
<dbReference type="Pfam" id="PF00850">
    <property type="entry name" value="Hist_deacetyl"/>
    <property type="match status" value="1"/>
</dbReference>
<dbReference type="InterPro" id="IPR000286">
    <property type="entry name" value="HDACs"/>
</dbReference>
<dbReference type="EMBL" id="RKQL01000001">
    <property type="protein sequence ID" value="RPE72614.1"/>
    <property type="molecule type" value="Genomic_DNA"/>
</dbReference>
<comment type="similarity">
    <text evidence="1">Belongs to the histone deacetylase family.</text>
</comment>
<dbReference type="InterPro" id="IPR023801">
    <property type="entry name" value="His_deacetylse_dom"/>
</dbReference>
<proteinExistence type="inferred from homology"/>
<accession>A0A3N4VI37</accession>
<gene>
    <name evidence="3" type="ORF">EDC62_0308</name>
</gene>
<dbReference type="PANTHER" id="PTHR10625">
    <property type="entry name" value="HISTONE DEACETYLASE HDAC1-RELATED"/>
    <property type="match status" value="1"/>
</dbReference>
<dbReference type="InterPro" id="IPR023696">
    <property type="entry name" value="Ureohydrolase_dom_sf"/>
</dbReference>
<reference evidence="3 4" key="1">
    <citation type="submission" date="2018-11" db="EMBL/GenBank/DDBJ databases">
        <title>Genomic Encyclopedia of Type Strains, Phase IV (KMG-IV): sequencing the most valuable type-strain genomes for metagenomic binning, comparative biology and taxonomic classification.</title>
        <authorList>
            <person name="Goeker M."/>
        </authorList>
    </citation>
    <scope>NUCLEOTIDE SEQUENCE [LARGE SCALE GENOMIC DNA]</scope>
    <source>
        <strain evidence="3 4">DSM 101684</strain>
    </source>
</reference>
<dbReference type="CDD" id="cd11599">
    <property type="entry name" value="HDAC_classII_2"/>
    <property type="match status" value="1"/>
</dbReference>
<dbReference type="Proteomes" id="UP000272193">
    <property type="component" value="Unassembled WGS sequence"/>
</dbReference>
<dbReference type="SUPFAM" id="SSF52768">
    <property type="entry name" value="Arginase/deacetylase"/>
    <property type="match status" value="1"/>
</dbReference>